<reference evidence="2" key="1">
    <citation type="submission" date="2020-10" db="EMBL/GenBank/DDBJ databases">
        <authorList>
            <person name="Han B."/>
            <person name="Lu T."/>
            <person name="Zhao Q."/>
            <person name="Huang X."/>
            <person name="Zhao Y."/>
        </authorList>
    </citation>
    <scope>NUCLEOTIDE SEQUENCE</scope>
</reference>
<dbReference type="InterPro" id="IPR040338">
    <property type="entry name" value="At1g67623-like"/>
</dbReference>
<dbReference type="AlphaFoldDB" id="A0A811MAU2"/>
<dbReference type="Proteomes" id="UP000604825">
    <property type="component" value="Unassembled WGS sequence"/>
</dbReference>
<dbReference type="Pfam" id="PF23310">
    <property type="entry name" value="TPR_27"/>
    <property type="match status" value="1"/>
</dbReference>
<dbReference type="PANTHER" id="PTHR33784">
    <property type="entry name" value="OS05G0482100 PROTEIN"/>
    <property type="match status" value="1"/>
</dbReference>
<gene>
    <name evidence="2" type="ORF">NCGR_LOCUS1171</name>
</gene>
<dbReference type="EMBL" id="CAJGYO010000001">
    <property type="protein sequence ID" value="CAD6202933.1"/>
    <property type="molecule type" value="Genomic_DNA"/>
</dbReference>
<evidence type="ECO:0000259" key="1">
    <source>
        <dbReference type="Pfam" id="PF23310"/>
    </source>
</evidence>
<keyword evidence="3" id="KW-1185">Reference proteome</keyword>
<feature type="domain" description="At2g35280-like TPR" evidence="1">
    <location>
        <begin position="72"/>
        <end position="154"/>
    </location>
</feature>
<sequence>MATRRTLLALPYEIVIEIAGLVAATSPHTMEDLCSLRGTCQTMRAACMERVVRSHVALEREESMRWLDPNRYLALVDKLAAAGNSEACFVLGLRLVFTQCRTDPVGTACLRQAAAANHKVAAYVLGVLLYGDNEAEQYIRKVEGEDIAHGCKPEASRTNRECVRCHEQAVDAVREVLWRVDGMMDPVSVSPPEVGCKGSGCGMAEGWTGGCAIFCSHGCRIRHKYSRFFSRVSSFLN</sequence>
<organism evidence="2 3">
    <name type="scientific">Miscanthus lutarioriparius</name>
    <dbReference type="NCBI Taxonomy" id="422564"/>
    <lineage>
        <taxon>Eukaryota</taxon>
        <taxon>Viridiplantae</taxon>
        <taxon>Streptophyta</taxon>
        <taxon>Embryophyta</taxon>
        <taxon>Tracheophyta</taxon>
        <taxon>Spermatophyta</taxon>
        <taxon>Magnoliopsida</taxon>
        <taxon>Liliopsida</taxon>
        <taxon>Poales</taxon>
        <taxon>Poaceae</taxon>
        <taxon>PACMAD clade</taxon>
        <taxon>Panicoideae</taxon>
        <taxon>Andropogonodae</taxon>
        <taxon>Andropogoneae</taxon>
        <taxon>Saccharinae</taxon>
        <taxon>Miscanthus</taxon>
    </lineage>
</organism>
<proteinExistence type="predicted"/>
<evidence type="ECO:0000313" key="3">
    <source>
        <dbReference type="Proteomes" id="UP000604825"/>
    </source>
</evidence>
<accession>A0A811MAU2</accession>
<dbReference type="InterPro" id="IPR057136">
    <property type="entry name" value="At2g35280_TPR_dom"/>
</dbReference>
<evidence type="ECO:0000313" key="2">
    <source>
        <dbReference type="EMBL" id="CAD6202933.1"/>
    </source>
</evidence>
<comment type="caution">
    <text evidence="2">The sequence shown here is derived from an EMBL/GenBank/DDBJ whole genome shotgun (WGS) entry which is preliminary data.</text>
</comment>
<protein>
    <recommendedName>
        <fullName evidence="1">At2g35280-like TPR domain-containing protein</fullName>
    </recommendedName>
</protein>
<dbReference type="OrthoDB" id="681586at2759"/>
<dbReference type="PANTHER" id="PTHR33784:SF10">
    <property type="entry name" value="F-BOX PROTEIN"/>
    <property type="match status" value="1"/>
</dbReference>
<name>A0A811MAU2_9POAL</name>